<name>A0A0S7BKV7_9CHLR</name>
<evidence type="ECO:0000256" key="2">
    <source>
        <dbReference type="ARBA" id="ARBA00023315"/>
    </source>
</evidence>
<dbReference type="Pfam" id="PF04389">
    <property type="entry name" value="Peptidase_M28"/>
    <property type="match status" value="1"/>
</dbReference>
<dbReference type="InterPro" id="IPR007484">
    <property type="entry name" value="Peptidase_M28"/>
</dbReference>
<dbReference type="PANTHER" id="PTHR12283:SF6">
    <property type="entry name" value="GLUTAMINYL-PEPTIDE CYCLOTRANSFERASE-RELATED"/>
    <property type="match status" value="1"/>
</dbReference>
<evidence type="ECO:0000259" key="4">
    <source>
        <dbReference type="Pfam" id="PF04389"/>
    </source>
</evidence>
<dbReference type="SUPFAM" id="SSF53187">
    <property type="entry name" value="Zn-dependent exopeptidases"/>
    <property type="match status" value="1"/>
</dbReference>
<dbReference type="GO" id="GO:0016603">
    <property type="term" value="F:glutaminyl-peptide cyclotransferase activity"/>
    <property type="evidence" value="ECO:0007669"/>
    <property type="project" value="TreeGrafter"/>
</dbReference>
<organism evidence="5">
    <name type="scientific">Longilinea arvoryzae</name>
    <dbReference type="NCBI Taxonomy" id="360412"/>
    <lineage>
        <taxon>Bacteria</taxon>
        <taxon>Bacillati</taxon>
        <taxon>Chloroflexota</taxon>
        <taxon>Anaerolineae</taxon>
        <taxon>Anaerolineales</taxon>
        <taxon>Anaerolineaceae</taxon>
        <taxon>Longilinea</taxon>
    </lineage>
</organism>
<dbReference type="OrthoDB" id="9762302at2"/>
<dbReference type="RefSeq" id="WP_075074061.1">
    <property type="nucleotide sequence ID" value="NZ_DF967972.1"/>
</dbReference>
<proteinExistence type="predicted"/>
<keyword evidence="3" id="KW-0812">Transmembrane</keyword>
<dbReference type="GO" id="GO:0008270">
    <property type="term" value="F:zinc ion binding"/>
    <property type="evidence" value="ECO:0007669"/>
    <property type="project" value="TreeGrafter"/>
</dbReference>
<keyword evidence="2" id="KW-0012">Acyltransferase</keyword>
<dbReference type="EMBL" id="DF967972">
    <property type="protein sequence ID" value="GAP14834.1"/>
    <property type="molecule type" value="Genomic_DNA"/>
</dbReference>
<keyword evidence="6" id="KW-1185">Reference proteome</keyword>
<gene>
    <name evidence="5" type="ORF">LARV_02610</name>
</gene>
<dbReference type="InterPro" id="IPR040234">
    <property type="entry name" value="QC/QCL"/>
</dbReference>
<evidence type="ECO:0000313" key="6">
    <source>
        <dbReference type="Proteomes" id="UP000055060"/>
    </source>
</evidence>
<keyword evidence="5" id="KW-0378">Hydrolase</keyword>
<evidence type="ECO:0000256" key="1">
    <source>
        <dbReference type="ARBA" id="ARBA00022679"/>
    </source>
</evidence>
<protein>
    <submittedName>
        <fullName evidence="5">Predicted aminopeptidase</fullName>
    </submittedName>
</protein>
<dbReference type="PANTHER" id="PTHR12283">
    <property type="entry name" value="GLUTAMINYL-PEPTIDE CYCLOTRANSFERASE"/>
    <property type="match status" value="1"/>
</dbReference>
<accession>A0A0S7BKV7</accession>
<dbReference type="AlphaFoldDB" id="A0A0S7BKV7"/>
<evidence type="ECO:0000313" key="5">
    <source>
        <dbReference type="EMBL" id="GAP14834.1"/>
    </source>
</evidence>
<keyword evidence="5" id="KW-0031">Aminopeptidase</keyword>
<keyword evidence="1" id="KW-0808">Transferase</keyword>
<keyword evidence="3" id="KW-0472">Membrane</keyword>
<dbReference type="GO" id="GO:0004177">
    <property type="term" value="F:aminopeptidase activity"/>
    <property type="evidence" value="ECO:0007669"/>
    <property type="project" value="UniProtKB-KW"/>
</dbReference>
<dbReference type="Gene3D" id="3.40.630.10">
    <property type="entry name" value="Zn peptidases"/>
    <property type="match status" value="1"/>
</dbReference>
<feature type="domain" description="Peptidase M28" evidence="4">
    <location>
        <begin position="91"/>
        <end position="291"/>
    </location>
</feature>
<dbReference type="STRING" id="360412.LARV_02610"/>
<keyword evidence="5" id="KW-0645">Protease</keyword>
<keyword evidence="3" id="KW-1133">Transmembrane helix</keyword>
<evidence type="ECO:0000256" key="3">
    <source>
        <dbReference type="SAM" id="Phobius"/>
    </source>
</evidence>
<reference evidence="5" key="1">
    <citation type="submission" date="2015-07" db="EMBL/GenBank/DDBJ databases">
        <title>Draft Genome Sequences of Anaerolinea thermolimosa IMO-1, Bellilinea caldifistulae GOMI-1, Leptolinea tardivitalis YMTK-2, Levilinea saccharolytica KIBI-1,Longilinea arvoryzae KOME-1, Previously Described as Members of the Anaerolineaceae (Chloroflexi).</title>
        <authorList>
            <person name="Sekiguchi Y."/>
            <person name="Ohashi A."/>
            <person name="Matsuura N."/>
            <person name="Tourlousse M.D."/>
        </authorList>
    </citation>
    <scope>NUCLEOTIDE SEQUENCE [LARGE SCALE GENOMIC DNA]</scope>
    <source>
        <strain evidence="5">KOME-1</strain>
    </source>
</reference>
<feature type="transmembrane region" description="Helical" evidence="3">
    <location>
        <begin position="6"/>
        <end position="26"/>
    </location>
</feature>
<dbReference type="Proteomes" id="UP000055060">
    <property type="component" value="Unassembled WGS sequence"/>
</dbReference>
<sequence length="296" mass="33158">MLRNRWVRTVLVILLVVLVATGYILYRADGKKHFDAERAYQDILTQMAFGPRTPGSDAHTQAVDWMVGELKKAGWGVEVQELEYQGQPVRNVIAKRGSGTPWIILGAHYDSRIMADQDHDPILSQKPVPGADDGASGVAVLMELARALPENASRASQIWLVFFDSEDQGDLPGWDWIYGSRAFVDHLNGQPDGMVLLDMIGDADLNIYQEKNSDAELTHQIWETAADLGYSKQFISTQKFRMLDDHIPFIEKGIPAVDLIDFDYPYWHTSQDTADKVSADSLEIVGQTLLVWLTTP</sequence>